<feature type="non-terminal residue" evidence="7">
    <location>
        <position position="1"/>
    </location>
</feature>
<dbReference type="Pfam" id="PF00076">
    <property type="entry name" value="RRM_1"/>
    <property type="match status" value="1"/>
</dbReference>
<evidence type="ECO:0000259" key="6">
    <source>
        <dbReference type="PROSITE" id="PS50102"/>
    </source>
</evidence>
<feature type="domain" description="RRM" evidence="6">
    <location>
        <begin position="24"/>
        <end position="91"/>
    </location>
</feature>
<evidence type="ECO:0000256" key="3">
    <source>
        <dbReference type="ARBA" id="ARBA00022884"/>
    </source>
</evidence>
<evidence type="ECO:0000256" key="5">
    <source>
        <dbReference type="PROSITE-ProRule" id="PRU00176"/>
    </source>
</evidence>
<dbReference type="RefSeq" id="XP_626068.1">
    <property type="nucleotide sequence ID" value="XM_626068.1"/>
</dbReference>
<comment type="caution">
    <text evidence="7">The sequence shown here is derived from an EMBL/GenBank/DDBJ whole genome shotgun (WGS) entry which is preliminary data.</text>
</comment>
<dbReference type="InterPro" id="IPR051945">
    <property type="entry name" value="RRM_MRD1_RNA_proc_ribogen"/>
</dbReference>
<sequence length="390" mass="45217">FYPKIVTMVEKTFRKITDDTDEGKTIFLRNIPFEMSEFSLKELIEGKFGETLYVKIVFSKLTQLPKGVAFVKFKNIESVEKVLEGEKVADRFYNDHIFRHKRKPISDSGNFSAIILPPEIGIQFNGRRIFARLALNRTEIANIESSKLSESSDKLSKNLDLLKKGLILPGMKEAEGISSHDLRLRENSWKEMKIKMSNPNYEVNKYRLCIRNIPTKIKSSELNDILIREISKMRDIEVQNLGHEIVSEFEKSENSNFKKILMSLRRNINSPKKCKLVFKRLINKVNIVRETSSKSSKSRGFAFVNTSSFSLSKSLLEALNNNPKIFTSEKRPIVEFAIEDKRALFIQKKRIENLKRREKKSSEICDKKPRKSYNISKVGRGRRQRIKNAA</sequence>
<evidence type="ECO:0000256" key="1">
    <source>
        <dbReference type="ARBA" id="ARBA00004123"/>
    </source>
</evidence>
<dbReference type="PROSITE" id="PS50102">
    <property type="entry name" value="RRM"/>
    <property type="match status" value="1"/>
</dbReference>
<keyword evidence="2" id="KW-0677">Repeat</keyword>
<dbReference type="KEGG" id="cpv:cgd5_1190"/>
<gene>
    <name evidence="7" type="ORF">cgd5_1190</name>
</gene>
<name>Q5CRW8_CRYPI</name>
<dbReference type="Gene3D" id="3.30.70.330">
    <property type="match status" value="2"/>
</dbReference>
<dbReference type="PANTHER" id="PTHR48039">
    <property type="entry name" value="RNA-BINDING MOTIF PROTEIN 14B"/>
    <property type="match status" value="1"/>
</dbReference>
<reference evidence="7 8" key="1">
    <citation type="journal article" date="2004" name="Science">
        <title>Complete genome sequence of the apicomplexan, Cryptosporidium parvum.</title>
        <authorList>
            <person name="Abrahamsen M.S."/>
            <person name="Templeton T.J."/>
            <person name="Enomoto S."/>
            <person name="Abrahante J.E."/>
            <person name="Zhu G."/>
            <person name="Lancto C.A."/>
            <person name="Deng M."/>
            <person name="Liu C."/>
            <person name="Widmer G."/>
            <person name="Tzipori S."/>
            <person name="Buck G.A."/>
            <person name="Xu P."/>
            <person name="Bankier A.T."/>
            <person name="Dear P.H."/>
            <person name="Konfortov B.A."/>
            <person name="Spriggs H.F."/>
            <person name="Iyer L."/>
            <person name="Anantharaman V."/>
            <person name="Aravind L."/>
            <person name="Kapur V."/>
        </authorList>
    </citation>
    <scope>NUCLEOTIDE SEQUENCE [LARGE SCALE GENOMIC DNA]</scope>
    <source>
        <strain evidence="8">Iowa II</strain>
    </source>
</reference>
<dbReference type="SMART" id="SM00360">
    <property type="entry name" value="RRM"/>
    <property type="match status" value="2"/>
</dbReference>
<keyword evidence="8" id="KW-1185">Reference proteome</keyword>
<keyword evidence="3 5" id="KW-0694">RNA-binding</keyword>
<protein>
    <submittedName>
        <fullName evidence="7">Nucleolar protein NOP4 rrm domain containing protein</fullName>
    </submittedName>
</protein>
<accession>Q5CRW8</accession>
<dbReference type="GO" id="GO:0003729">
    <property type="term" value="F:mRNA binding"/>
    <property type="evidence" value="ECO:0007669"/>
    <property type="project" value="TreeGrafter"/>
</dbReference>
<dbReference type="Proteomes" id="UP000006726">
    <property type="component" value="Chromosome 5"/>
</dbReference>
<dbReference type="OrthoDB" id="3945418at2759"/>
<dbReference type="InterPro" id="IPR000504">
    <property type="entry name" value="RRM_dom"/>
</dbReference>
<dbReference type="OMA" id="NDHIFRH"/>
<dbReference type="GeneID" id="3373096"/>
<dbReference type="InterPro" id="IPR035979">
    <property type="entry name" value="RBD_domain_sf"/>
</dbReference>
<dbReference type="InterPro" id="IPR012677">
    <property type="entry name" value="Nucleotide-bd_a/b_plait_sf"/>
</dbReference>
<organism evidence="7 8">
    <name type="scientific">Cryptosporidium parvum (strain Iowa II)</name>
    <dbReference type="NCBI Taxonomy" id="353152"/>
    <lineage>
        <taxon>Eukaryota</taxon>
        <taxon>Sar</taxon>
        <taxon>Alveolata</taxon>
        <taxon>Apicomplexa</taxon>
        <taxon>Conoidasida</taxon>
        <taxon>Coccidia</taxon>
        <taxon>Eucoccidiorida</taxon>
        <taxon>Eimeriorina</taxon>
        <taxon>Cryptosporidiidae</taxon>
        <taxon>Cryptosporidium</taxon>
    </lineage>
</organism>
<dbReference type="InParanoid" id="Q5CRW8"/>
<evidence type="ECO:0000313" key="8">
    <source>
        <dbReference type="Proteomes" id="UP000006726"/>
    </source>
</evidence>
<dbReference type="EMBL" id="AAEE01000007">
    <property type="protein sequence ID" value="EAK88248.1"/>
    <property type="molecule type" value="Genomic_DNA"/>
</dbReference>
<dbReference type="AlphaFoldDB" id="Q5CRW8"/>
<keyword evidence="4" id="KW-0539">Nucleus</keyword>
<evidence type="ECO:0000256" key="2">
    <source>
        <dbReference type="ARBA" id="ARBA00022737"/>
    </source>
</evidence>
<dbReference type="STRING" id="353152.Q5CRW8"/>
<proteinExistence type="predicted"/>
<dbReference type="GO" id="GO:0005730">
    <property type="term" value="C:nucleolus"/>
    <property type="evidence" value="ECO:0007669"/>
    <property type="project" value="TreeGrafter"/>
</dbReference>
<dbReference type="SUPFAM" id="SSF54928">
    <property type="entry name" value="RNA-binding domain, RBD"/>
    <property type="match status" value="1"/>
</dbReference>
<comment type="subcellular location">
    <subcellularLocation>
        <location evidence="1">Nucleus</location>
    </subcellularLocation>
</comment>
<evidence type="ECO:0000313" key="7">
    <source>
        <dbReference type="EMBL" id="EAK88248.1"/>
    </source>
</evidence>
<dbReference type="PANTHER" id="PTHR48039:SF5">
    <property type="entry name" value="RNA-BINDING PROTEIN 28"/>
    <property type="match status" value="1"/>
</dbReference>
<evidence type="ECO:0000256" key="4">
    <source>
        <dbReference type="ARBA" id="ARBA00023242"/>
    </source>
</evidence>